<dbReference type="Proteomes" id="UP000094256">
    <property type="component" value="Chromosome"/>
</dbReference>
<dbReference type="AlphaFoldDB" id="A0A1B3Z884"/>
<evidence type="ECO:0000256" key="1">
    <source>
        <dbReference type="SAM" id="MobiDB-lite"/>
    </source>
</evidence>
<name>A0A1B3Z884_9SPHN</name>
<dbReference type="KEGG" id="span:AWL63_06115"/>
<reference evidence="2 3" key="1">
    <citation type="submission" date="2016-01" db="EMBL/GenBank/DDBJ databases">
        <title>Complete genome and mega plasmid sequence of Sphingomonas panacis DCY99 elicits systemic resistance in rice to Xanthomonas oryzae.</title>
        <authorList>
            <person name="Kim Y.J."/>
            <person name="Yang D.C."/>
            <person name="Sing P."/>
        </authorList>
    </citation>
    <scope>NUCLEOTIDE SEQUENCE [LARGE SCALE GENOMIC DNA]</scope>
    <source>
        <strain evidence="2 3">DCY99</strain>
    </source>
</reference>
<dbReference type="Pfam" id="PF05929">
    <property type="entry name" value="Phage_GPO"/>
    <property type="match status" value="1"/>
</dbReference>
<feature type="compositionally biased region" description="Polar residues" evidence="1">
    <location>
        <begin position="251"/>
        <end position="274"/>
    </location>
</feature>
<dbReference type="InterPro" id="IPR009228">
    <property type="entry name" value="Capsid_scaffold_GpO"/>
</dbReference>
<evidence type="ECO:0000313" key="2">
    <source>
        <dbReference type="EMBL" id="AOH83609.1"/>
    </source>
</evidence>
<accession>A0A1B3Z884</accession>
<feature type="region of interest" description="Disordered" evidence="1">
    <location>
        <begin position="248"/>
        <end position="274"/>
    </location>
</feature>
<dbReference type="RefSeq" id="WP_069204184.1">
    <property type="nucleotide sequence ID" value="NZ_CP014168.1"/>
</dbReference>
<evidence type="ECO:0000313" key="3">
    <source>
        <dbReference type="Proteomes" id="UP000094256"/>
    </source>
</evidence>
<keyword evidence="3" id="KW-1185">Reference proteome</keyword>
<dbReference type="STRING" id="1560345.AWL63_06115"/>
<dbReference type="OrthoDB" id="5625143at2"/>
<organism evidence="2 3">
    <name type="scientific">Sphingomonas panacis</name>
    <dbReference type="NCBI Taxonomy" id="1560345"/>
    <lineage>
        <taxon>Bacteria</taxon>
        <taxon>Pseudomonadati</taxon>
        <taxon>Pseudomonadota</taxon>
        <taxon>Alphaproteobacteria</taxon>
        <taxon>Sphingomonadales</taxon>
        <taxon>Sphingomonadaceae</taxon>
        <taxon>Sphingomonas</taxon>
    </lineage>
</organism>
<sequence>MAKSKFFRAFVEGQTISDGRKIDGTWIDQIAQTFNTETYTPRINIEHISGYSPEPPFNGYGNVVAVKVQTDEFTIAGKTEQRKALYCQIDDNGQLAGLVEKGQKPFPSVELTDSYAGTGKVGLIGLAFTDKPASIGTQALQFSRSAPGSLFSDGPEAVTLEFEPKPADPTGIAEAIKSGFASVAALFSRAEPEKPKEEPKKPANDNDMAAFATAIGEQVATAIAAGTKPANDAIAAFDARFTALEAKLESTEQPQFSQRQPATGSPTAGNVTDC</sequence>
<protein>
    <submittedName>
        <fullName evidence="2">Phage capsid protein</fullName>
    </submittedName>
</protein>
<proteinExistence type="predicted"/>
<dbReference type="EMBL" id="CP014168">
    <property type="protein sequence ID" value="AOH83609.1"/>
    <property type="molecule type" value="Genomic_DNA"/>
</dbReference>
<gene>
    <name evidence="2" type="ORF">AWL63_06115</name>
</gene>